<dbReference type="EMBL" id="CP007128">
    <property type="protein sequence ID" value="AHG91395.1"/>
    <property type="molecule type" value="Genomic_DNA"/>
</dbReference>
<keyword evidence="4" id="KW-0479">Metal-binding</keyword>
<dbReference type="InterPro" id="IPR019987">
    <property type="entry name" value="GTP-bd_ribosome_bio_YsxC"/>
</dbReference>
<dbReference type="Pfam" id="PF01926">
    <property type="entry name" value="MMR_HSR1"/>
    <property type="match status" value="1"/>
</dbReference>
<dbReference type="PANTHER" id="PTHR11649:SF13">
    <property type="entry name" value="ENGB-TYPE G DOMAIN-CONTAINING PROTEIN"/>
    <property type="match status" value="1"/>
</dbReference>
<dbReference type="CDD" id="cd01876">
    <property type="entry name" value="YihA_EngB"/>
    <property type="match status" value="1"/>
</dbReference>
<evidence type="ECO:0000256" key="9">
    <source>
        <dbReference type="ARBA" id="ARBA00023306"/>
    </source>
</evidence>
<keyword evidence="13" id="KW-1185">Reference proteome</keyword>
<evidence type="ECO:0000256" key="8">
    <source>
        <dbReference type="ARBA" id="ARBA00023210"/>
    </source>
</evidence>
<evidence type="ECO:0000256" key="1">
    <source>
        <dbReference type="ARBA" id="ARBA00001946"/>
    </source>
</evidence>
<dbReference type="PANTHER" id="PTHR11649">
    <property type="entry name" value="MSS1/TRME-RELATED GTP-BINDING PROTEIN"/>
    <property type="match status" value="1"/>
</dbReference>
<dbReference type="PROSITE" id="PS51706">
    <property type="entry name" value="G_ENGB"/>
    <property type="match status" value="1"/>
</dbReference>
<keyword evidence="8 10" id="KW-0717">Septation</keyword>
<dbReference type="STRING" id="861299.J421_3858"/>
<comment type="similarity">
    <text evidence="2 10">Belongs to the TRAFAC class TrmE-Era-EngA-EngB-Septin-like GTPase superfamily. EngB GTPase family.</text>
</comment>
<evidence type="ECO:0000256" key="2">
    <source>
        <dbReference type="ARBA" id="ARBA00009638"/>
    </source>
</evidence>
<evidence type="ECO:0000256" key="7">
    <source>
        <dbReference type="ARBA" id="ARBA00023134"/>
    </source>
</evidence>
<name>W0RM57_9BACT</name>
<dbReference type="Gene3D" id="3.40.50.300">
    <property type="entry name" value="P-loop containing nucleotide triphosphate hydrolases"/>
    <property type="match status" value="1"/>
</dbReference>
<keyword evidence="6" id="KW-0460">Magnesium</keyword>
<dbReference type="InterPro" id="IPR006073">
    <property type="entry name" value="GTP-bd"/>
</dbReference>
<reference evidence="12 13" key="1">
    <citation type="journal article" date="2014" name="Genome Announc.">
        <title>Genome Sequence and Methylome of Soil Bacterium Gemmatirosa kalamazoonensis KBS708T, a Member of the Rarely Cultivated Gemmatimonadetes Phylum.</title>
        <authorList>
            <person name="Debruyn J.M."/>
            <person name="Radosevich M."/>
            <person name="Wommack K.E."/>
            <person name="Polson S.W."/>
            <person name="Hauser L.J."/>
            <person name="Fawaz M.N."/>
            <person name="Korlach J."/>
            <person name="Tsai Y.C."/>
        </authorList>
    </citation>
    <scope>NUCLEOTIDE SEQUENCE [LARGE SCALE GENOMIC DNA]</scope>
    <source>
        <strain evidence="12 13">KBS708</strain>
    </source>
</reference>
<evidence type="ECO:0000256" key="3">
    <source>
        <dbReference type="ARBA" id="ARBA00022618"/>
    </source>
</evidence>
<keyword evidence="9 10" id="KW-0131">Cell cycle</keyword>
<dbReference type="eggNOG" id="COG0218">
    <property type="taxonomic scope" value="Bacteria"/>
</dbReference>
<feature type="domain" description="EngB-type G" evidence="11">
    <location>
        <begin position="28"/>
        <end position="200"/>
    </location>
</feature>
<gene>
    <name evidence="10" type="primary">engB</name>
    <name evidence="12" type="ORF">J421_3858</name>
</gene>
<dbReference type="InterPro" id="IPR005225">
    <property type="entry name" value="Small_GTP-bd"/>
</dbReference>
<dbReference type="HOGENOM" id="CLU_033732_3_0_0"/>
<dbReference type="RefSeq" id="WP_025412844.1">
    <property type="nucleotide sequence ID" value="NZ_CP007128.1"/>
</dbReference>
<comment type="function">
    <text evidence="10">Necessary for normal cell division and for the maintenance of normal septation.</text>
</comment>
<dbReference type="GO" id="GO:0000917">
    <property type="term" value="P:division septum assembly"/>
    <property type="evidence" value="ECO:0007669"/>
    <property type="project" value="UniProtKB-KW"/>
</dbReference>
<dbReference type="NCBIfam" id="TIGR00231">
    <property type="entry name" value="small_GTP"/>
    <property type="match status" value="1"/>
</dbReference>
<dbReference type="InParanoid" id="W0RM57"/>
<evidence type="ECO:0000256" key="10">
    <source>
        <dbReference type="HAMAP-Rule" id="MF_00321"/>
    </source>
</evidence>
<evidence type="ECO:0000256" key="6">
    <source>
        <dbReference type="ARBA" id="ARBA00022842"/>
    </source>
</evidence>
<dbReference type="PATRIC" id="fig|861299.3.peg.3914"/>
<protein>
    <recommendedName>
        <fullName evidence="10">Probable GTP-binding protein EngB</fullName>
    </recommendedName>
</protein>
<evidence type="ECO:0000256" key="5">
    <source>
        <dbReference type="ARBA" id="ARBA00022741"/>
    </source>
</evidence>
<comment type="cofactor">
    <cofactor evidence="1">
        <name>Mg(2+)</name>
        <dbReference type="ChEBI" id="CHEBI:18420"/>
    </cofactor>
</comment>
<keyword evidence="3 10" id="KW-0132">Cell division</keyword>
<dbReference type="InterPro" id="IPR027417">
    <property type="entry name" value="P-loop_NTPase"/>
</dbReference>
<dbReference type="GO" id="GO:0046872">
    <property type="term" value="F:metal ion binding"/>
    <property type="evidence" value="ECO:0007669"/>
    <property type="project" value="UniProtKB-KW"/>
</dbReference>
<dbReference type="Proteomes" id="UP000019151">
    <property type="component" value="Chromosome"/>
</dbReference>
<evidence type="ECO:0000313" key="13">
    <source>
        <dbReference type="Proteomes" id="UP000019151"/>
    </source>
</evidence>
<dbReference type="KEGG" id="gba:J421_3858"/>
<evidence type="ECO:0000256" key="4">
    <source>
        <dbReference type="ARBA" id="ARBA00022723"/>
    </source>
</evidence>
<dbReference type="GO" id="GO:0005829">
    <property type="term" value="C:cytosol"/>
    <property type="evidence" value="ECO:0007669"/>
    <property type="project" value="TreeGrafter"/>
</dbReference>
<dbReference type="FunCoup" id="W0RM57">
    <property type="interactions" value="283"/>
</dbReference>
<dbReference type="HAMAP" id="MF_00321">
    <property type="entry name" value="GTPase_EngB"/>
    <property type="match status" value="1"/>
</dbReference>
<keyword evidence="5 10" id="KW-0547">Nucleotide-binding</keyword>
<organism evidence="12 13">
    <name type="scientific">Gemmatirosa kalamazoonensis</name>
    <dbReference type="NCBI Taxonomy" id="861299"/>
    <lineage>
        <taxon>Bacteria</taxon>
        <taxon>Pseudomonadati</taxon>
        <taxon>Gemmatimonadota</taxon>
        <taxon>Gemmatimonadia</taxon>
        <taxon>Gemmatimonadales</taxon>
        <taxon>Gemmatimonadaceae</taxon>
        <taxon>Gemmatirosa</taxon>
    </lineage>
</organism>
<evidence type="ECO:0000259" key="11">
    <source>
        <dbReference type="PROSITE" id="PS51706"/>
    </source>
</evidence>
<keyword evidence="7 10" id="KW-0342">GTP-binding</keyword>
<proteinExistence type="inferred from homology"/>
<accession>W0RM57</accession>
<dbReference type="NCBIfam" id="TIGR03598">
    <property type="entry name" value="GTPase_YsxC"/>
    <property type="match status" value="1"/>
</dbReference>
<sequence>MSTDPLVIRRIDYLGPMASAGGWRPEPNLPEVAFSGRSNVGKSSLINRLVRRRALARVSNTPGRTREIHFFGINELFTLVDLPGYGYAKISKARQAEWRPLIEGFLRSSPPLRGVVQLLDVRHDPTDDDLQMVDFLAEIGAPTIFVATKVDKLHKRELPARVAALAGVVGTSEEQIIPFSAHTGEGRDDLAAAIVSLVGEPAWREAAG</sequence>
<dbReference type="InterPro" id="IPR030393">
    <property type="entry name" value="G_ENGB_dom"/>
</dbReference>
<evidence type="ECO:0000313" key="12">
    <source>
        <dbReference type="EMBL" id="AHG91395.1"/>
    </source>
</evidence>
<dbReference type="SUPFAM" id="SSF52540">
    <property type="entry name" value="P-loop containing nucleoside triphosphate hydrolases"/>
    <property type="match status" value="1"/>
</dbReference>
<dbReference type="GO" id="GO:0005525">
    <property type="term" value="F:GTP binding"/>
    <property type="evidence" value="ECO:0007669"/>
    <property type="project" value="UniProtKB-UniRule"/>
</dbReference>
<dbReference type="AlphaFoldDB" id="W0RM57"/>